<evidence type="ECO:0000313" key="1">
    <source>
        <dbReference type="EMBL" id="MDR6711653.1"/>
    </source>
</evidence>
<keyword evidence="2" id="KW-1185">Reference proteome</keyword>
<proteinExistence type="predicted"/>
<dbReference type="EMBL" id="JAVDTH010000005">
    <property type="protein sequence ID" value="MDR6711653.1"/>
    <property type="molecule type" value="Genomic_DNA"/>
</dbReference>
<accession>A0ACC6JZP2</accession>
<name>A0ACC6JZP2_9PSED</name>
<comment type="caution">
    <text evidence="1">The sequence shown here is derived from an EMBL/GenBank/DDBJ whole genome shotgun (WGS) entry which is preliminary data.</text>
</comment>
<organism evidence="1 2">
    <name type="scientific">Pseudomonas hunanensis</name>
    <dbReference type="NCBI Taxonomy" id="1247546"/>
    <lineage>
        <taxon>Bacteria</taxon>
        <taxon>Pseudomonadati</taxon>
        <taxon>Pseudomonadota</taxon>
        <taxon>Gammaproteobacteria</taxon>
        <taxon>Pseudomonadales</taxon>
        <taxon>Pseudomonadaceae</taxon>
        <taxon>Pseudomonas</taxon>
    </lineage>
</organism>
<protein>
    <submittedName>
        <fullName evidence="1">Ribosomal protein S18 acetylase RimI-like enzyme</fullName>
    </submittedName>
</protein>
<reference evidence="1" key="1">
    <citation type="submission" date="2023-07" db="EMBL/GenBank/DDBJ databases">
        <title>Sorghum-associated microbial communities from plants grown in Nebraska, USA.</title>
        <authorList>
            <person name="Schachtman D."/>
        </authorList>
    </citation>
    <scope>NUCLEOTIDE SEQUENCE</scope>
    <source>
        <strain evidence="1">BE56</strain>
    </source>
</reference>
<evidence type="ECO:0000313" key="2">
    <source>
        <dbReference type="Proteomes" id="UP001259587"/>
    </source>
</evidence>
<sequence length="154" mass="17623">MSASLRLASPSDIELLFDIRTSVKQNHLSREQMHDMGITAVVLTDAIRKAPCAWVAEWQQEAVGFAMVDYDEGEVFALFVREQHEGKGVGRLLLRQAEEALFKRHEVIHLTTDGNEEMRAIGFYRQMGWTFAAVVDDRDVRYEKRRPPCPLTSD</sequence>
<gene>
    <name evidence="1" type="ORF">J2W83_001247</name>
</gene>
<dbReference type="Proteomes" id="UP001259587">
    <property type="component" value="Unassembled WGS sequence"/>
</dbReference>